<reference evidence="8 9" key="1">
    <citation type="submission" date="2018-08" db="EMBL/GenBank/DDBJ databases">
        <title>Isolation, diversity and antifungal activity of Actinobacteria from wheat.</title>
        <authorList>
            <person name="Han C."/>
        </authorList>
    </citation>
    <scope>NUCLEOTIDE SEQUENCE [LARGE SCALE GENOMIC DNA]</scope>
    <source>
        <strain evidence="8 9">NEAU-YY421</strain>
    </source>
</reference>
<dbReference type="InterPro" id="IPR011701">
    <property type="entry name" value="MFS"/>
</dbReference>
<feature type="transmembrane region" description="Helical" evidence="6">
    <location>
        <begin position="49"/>
        <end position="68"/>
    </location>
</feature>
<keyword evidence="5 6" id="KW-0472">Membrane</keyword>
<evidence type="ECO:0000313" key="8">
    <source>
        <dbReference type="EMBL" id="RFU83257.1"/>
    </source>
</evidence>
<evidence type="ECO:0000256" key="6">
    <source>
        <dbReference type="SAM" id="Phobius"/>
    </source>
</evidence>
<organism evidence="8 9">
    <name type="scientific">Streptomyces triticagri</name>
    <dbReference type="NCBI Taxonomy" id="2293568"/>
    <lineage>
        <taxon>Bacteria</taxon>
        <taxon>Bacillati</taxon>
        <taxon>Actinomycetota</taxon>
        <taxon>Actinomycetes</taxon>
        <taxon>Kitasatosporales</taxon>
        <taxon>Streptomycetaceae</taxon>
        <taxon>Streptomyces</taxon>
    </lineage>
</organism>
<dbReference type="InterPro" id="IPR036259">
    <property type="entry name" value="MFS_trans_sf"/>
</dbReference>
<comment type="caution">
    <text evidence="8">The sequence shown here is derived from an EMBL/GenBank/DDBJ whole genome shotgun (WGS) entry which is preliminary data.</text>
</comment>
<dbReference type="PROSITE" id="PS50850">
    <property type="entry name" value="MFS"/>
    <property type="match status" value="1"/>
</dbReference>
<dbReference type="EMBL" id="QUAK01000213">
    <property type="protein sequence ID" value="RFU83257.1"/>
    <property type="molecule type" value="Genomic_DNA"/>
</dbReference>
<gene>
    <name evidence="8" type="ORF">DY218_28765</name>
</gene>
<evidence type="ECO:0000313" key="9">
    <source>
        <dbReference type="Proteomes" id="UP000263094"/>
    </source>
</evidence>
<evidence type="ECO:0000256" key="3">
    <source>
        <dbReference type="ARBA" id="ARBA00022692"/>
    </source>
</evidence>
<feature type="transmembrane region" description="Helical" evidence="6">
    <location>
        <begin position="280"/>
        <end position="299"/>
    </location>
</feature>
<dbReference type="GO" id="GO:0005886">
    <property type="term" value="C:plasma membrane"/>
    <property type="evidence" value="ECO:0007669"/>
    <property type="project" value="UniProtKB-SubCell"/>
</dbReference>
<keyword evidence="3 6" id="KW-0812">Transmembrane</keyword>
<sequence length="462" mass="48319">MRLPTGPTSATQRAPLGLIRAKNMKRKDMAVPVALVKTGFFRLWAGETFSIAGSQITYFAMPLIAVLLLDAGSWEMGIVAAAGSAATLVFGLSAGVWADAMERRRVLQAANLARALILAAVPVMWLLDALSLWVLVTVTFLVGALSLLFDSAMSAYLPKVVGKKQLGPANSWMEGSAAVGEVAGPGLAGVLVHAVGAPLAVLVDALSYFASAIALRGLPRAAPEAPDGPRTPHFKAAVEGLRLLMRDRIQRPLALAAAHFNFFTSMFYALYTLYVVQELGFSPVVLGVLSAAGGLGGLLGSTVASWISRRFGYGTPLALAYAVPGIAGLLVPLAEHQDRFTALVLVGLSQFFWVLAVVVNLVMSETVKQTLVPDHMLGRVTGTVRFLSWGVEPFGALLAGALGASLLGIRSTLVLAAVGLSTSAIWLLIGPIRGLRTLLDDEEPGGLPTTAATGDAALNETT</sequence>
<evidence type="ECO:0000256" key="5">
    <source>
        <dbReference type="ARBA" id="ARBA00023136"/>
    </source>
</evidence>
<dbReference type="PANTHER" id="PTHR23513">
    <property type="entry name" value="INTEGRAL MEMBRANE EFFLUX PROTEIN-RELATED"/>
    <property type="match status" value="1"/>
</dbReference>
<feature type="transmembrane region" description="Helical" evidence="6">
    <location>
        <begin position="384"/>
        <end position="407"/>
    </location>
</feature>
<feature type="transmembrane region" description="Helical" evidence="6">
    <location>
        <begin position="109"/>
        <end position="127"/>
    </location>
</feature>
<dbReference type="InterPro" id="IPR020846">
    <property type="entry name" value="MFS_dom"/>
</dbReference>
<feature type="transmembrane region" description="Helical" evidence="6">
    <location>
        <begin position="311"/>
        <end position="334"/>
    </location>
</feature>
<evidence type="ECO:0000256" key="4">
    <source>
        <dbReference type="ARBA" id="ARBA00022989"/>
    </source>
</evidence>
<comment type="subcellular location">
    <subcellularLocation>
        <location evidence="1">Cell membrane</location>
        <topology evidence="1">Multi-pass membrane protein</topology>
    </subcellularLocation>
</comment>
<dbReference type="PANTHER" id="PTHR23513:SF6">
    <property type="entry name" value="MAJOR FACILITATOR SUPERFAMILY ASSOCIATED DOMAIN-CONTAINING PROTEIN"/>
    <property type="match status" value="1"/>
</dbReference>
<accession>A0A372LYY6</accession>
<feature type="transmembrane region" description="Helical" evidence="6">
    <location>
        <begin position="74"/>
        <end position="97"/>
    </location>
</feature>
<feature type="transmembrane region" description="Helical" evidence="6">
    <location>
        <begin position="413"/>
        <end position="429"/>
    </location>
</feature>
<proteinExistence type="predicted"/>
<evidence type="ECO:0000256" key="1">
    <source>
        <dbReference type="ARBA" id="ARBA00004651"/>
    </source>
</evidence>
<name>A0A372LYY6_9ACTN</name>
<dbReference type="CDD" id="cd06173">
    <property type="entry name" value="MFS_MefA_like"/>
    <property type="match status" value="1"/>
</dbReference>
<dbReference type="Proteomes" id="UP000263094">
    <property type="component" value="Unassembled WGS sequence"/>
</dbReference>
<feature type="transmembrane region" description="Helical" evidence="6">
    <location>
        <begin position="253"/>
        <end position="274"/>
    </location>
</feature>
<feature type="domain" description="Major facilitator superfamily (MFS) profile" evidence="7">
    <location>
        <begin position="34"/>
        <end position="434"/>
    </location>
</feature>
<evidence type="ECO:0000256" key="2">
    <source>
        <dbReference type="ARBA" id="ARBA00022475"/>
    </source>
</evidence>
<dbReference type="GO" id="GO:0022857">
    <property type="term" value="F:transmembrane transporter activity"/>
    <property type="evidence" value="ECO:0007669"/>
    <property type="project" value="InterPro"/>
</dbReference>
<feature type="transmembrane region" description="Helical" evidence="6">
    <location>
        <begin position="133"/>
        <end position="157"/>
    </location>
</feature>
<evidence type="ECO:0000259" key="7">
    <source>
        <dbReference type="PROSITE" id="PS50850"/>
    </source>
</evidence>
<dbReference type="Pfam" id="PF07690">
    <property type="entry name" value="MFS_1"/>
    <property type="match status" value="1"/>
</dbReference>
<dbReference type="Gene3D" id="1.20.1250.20">
    <property type="entry name" value="MFS general substrate transporter like domains"/>
    <property type="match status" value="1"/>
</dbReference>
<dbReference type="SUPFAM" id="SSF103473">
    <property type="entry name" value="MFS general substrate transporter"/>
    <property type="match status" value="1"/>
</dbReference>
<dbReference type="AlphaFoldDB" id="A0A372LYY6"/>
<keyword evidence="4 6" id="KW-1133">Transmembrane helix</keyword>
<keyword evidence="2" id="KW-1003">Cell membrane</keyword>
<keyword evidence="9" id="KW-1185">Reference proteome</keyword>
<protein>
    <submittedName>
        <fullName evidence="8">MFS transporter</fullName>
    </submittedName>
</protein>
<feature type="transmembrane region" description="Helical" evidence="6">
    <location>
        <begin position="340"/>
        <end position="363"/>
    </location>
</feature>